<feature type="repeat" description="ANK" evidence="3">
    <location>
        <begin position="445"/>
        <end position="478"/>
    </location>
</feature>
<dbReference type="eggNOG" id="COG0666">
    <property type="taxonomic scope" value="Bacteria"/>
</dbReference>
<dbReference type="EMBL" id="FOUT01000002">
    <property type="protein sequence ID" value="SFM75493.1"/>
    <property type="molecule type" value="Genomic_DNA"/>
</dbReference>
<organism evidence="5 6">
    <name type="scientific">Flavobacterium succinicans</name>
    <dbReference type="NCBI Taxonomy" id="29536"/>
    <lineage>
        <taxon>Bacteria</taxon>
        <taxon>Pseudomonadati</taxon>
        <taxon>Bacteroidota</taxon>
        <taxon>Flavobacteriia</taxon>
        <taxon>Flavobacteriales</taxon>
        <taxon>Flavobacteriaceae</taxon>
        <taxon>Flavobacterium</taxon>
    </lineage>
</organism>
<gene>
    <name evidence="5" type="ORF">SAMN05444143_102102</name>
</gene>
<dbReference type="PANTHER" id="PTHR24198">
    <property type="entry name" value="ANKYRIN REPEAT AND PROTEIN KINASE DOMAIN-CONTAINING PROTEIN"/>
    <property type="match status" value="1"/>
</dbReference>
<reference evidence="6" key="1">
    <citation type="submission" date="2016-10" db="EMBL/GenBank/DDBJ databases">
        <authorList>
            <person name="Varghese N."/>
            <person name="Submissions S."/>
        </authorList>
    </citation>
    <scope>NUCLEOTIDE SEQUENCE [LARGE SCALE GENOMIC DNA]</scope>
    <source>
        <strain evidence="6">DSM 4002</strain>
    </source>
</reference>
<feature type="repeat" description="ANK" evidence="3">
    <location>
        <begin position="326"/>
        <end position="358"/>
    </location>
</feature>
<evidence type="ECO:0000256" key="2">
    <source>
        <dbReference type="ARBA" id="ARBA00023043"/>
    </source>
</evidence>
<proteinExistence type="predicted"/>
<dbReference type="SMART" id="SM00248">
    <property type="entry name" value="ANK"/>
    <property type="match status" value="9"/>
</dbReference>
<evidence type="ECO:0000256" key="3">
    <source>
        <dbReference type="PROSITE-ProRule" id="PRU00023"/>
    </source>
</evidence>
<dbReference type="Proteomes" id="UP000182961">
    <property type="component" value="Unassembled WGS sequence"/>
</dbReference>
<evidence type="ECO:0000256" key="4">
    <source>
        <dbReference type="SAM" id="SignalP"/>
    </source>
</evidence>
<protein>
    <submittedName>
        <fullName evidence="5">Ankyrin repeat-containing protein</fullName>
    </submittedName>
</protein>
<dbReference type="AlphaFoldDB" id="A0A1I4TFT6"/>
<name>A0A1I4TFT6_9FLAO</name>
<dbReference type="SUPFAM" id="SSF48403">
    <property type="entry name" value="Ankyrin repeat"/>
    <property type="match status" value="2"/>
</dbReference>
<dbReference type="PANTHER" id="PTHR24198:SF165">
    <property type="entry name" value="ANKYRIN REPEAT-CONTAINING PROTEIN-RELATED"/>
    <property type="match status" value="1"/>
</dbReference>
<dbReference type="PROSITE" id="PS50297">
    <property type="entry name" value="ANK_REP_REGION"/>
    <property type="match status" value="3"/>
</dbReference>
<feature type="signal peptide" evidence="4">
    <location>
        <begin position="1"/>
        <end position="19"/>
    </location>
</feature>
<feature type="repeat" description="ANK" evidence="3">
    <location>
        <begin position="91"/>
        <end position="123"/>
    </location>
</feature>
<sequence>MKKYFITPLAFAVTLLCSAQQKNSLLDQSFWKNAPDVAAVKAEIEKGNNPVASNANAFDVTTIAINSNAPTETVKFLLEQKGNPVTKLTHDSRIYLHWAANKGNIDIVNYLLSKGSDINLEDSKGETPLTFAASNGQTNPKIYDAFFKAGIDPKQKYKDGVTLLLKAIASDTNLTLADYLSTKGLSLNDTDNNGITAFDYAARTGNIPFLKTLLSKRVKPTEAALLIAAQGSRRETTPLAAYQFLVEELKINPKATNKSNENVLHLVANKSNQLEIINYFTAKGVDPNAKDNDGNTPLLLASAGNDIEVVKQFSITTNNINAQNAKKESALTLAVKSGSPEIFNYLLSKGADLSVVDKDGYTLGYYLIQSYRPQSTERRGPQTGNESKSDPFQAKITIFKDKGFNLASPQKDGSTLYHFAVVKNDLALIEKLAELKIDINAKNNDGLTALHKAAMLAKDETILKYLVANGAQKDSKTEFDETAYLLAKENETLTKKNIDLEFLK</sequence>
<dbReference type="InterPro" id="IPR002110">
    <property type="entry name" value="Ankyrin_rpt"/>
</dbReference>
<dbReference type="Pfam" id="PF13637">
    <property type="entry name" value="Ank_4"/>
    <property type="match status" value="2"/>
</dbReference>
<evidence type="ECO:0000313" key="6">
    <source>
        <dbReference type="Proteomes" id="UP000182961"/>
    </source>
</evidence>
<feature type="chain" id="PRO_5010202295" evidence="4">
    <location>
        <begin position="20"/>
        <end position="504"/>
    </location>
</feature>
<evidence type="ECO:0000256" key="1">
    <source>
        <dbReference type="ARBA" id="ARBA00022737"/>
    </source>
</evidence>
<dbReference type="Gene3D" id="1.25.40.20">
    <property type="entry name" value="Ankyrin repeat-containing domain"/>
    <property type="match status" value="3"/>
</dbReference>
<keyword evidence="6" id="KW-1185">Reference proteome</keyword>
<keyword evidence="2 3" id="KW-0040">ANK repeat</keyword>
<keyword evidence="1" id="KW-0677">Repeat</keyword>
<dbReference type="InterPro" id="IPR036770">
    <property type="entry name" value="Ankyrin_rpt-contain_sf"/>
</dbReference>
<dbReference type="PROSITE" id="PS50088">
    <property type="entry name" value="ANK_REPEAT"/>
    <property type="match status" value="5"/>
</dbReference>
<dbReference type="Pfam" id="PF12796">
    <property type="entry name" value="Ank_2"/>
    <property type="match status" value="2"/>
</dbReference>
<feature type="repeat" description="ANK" evidence="3">
    <location>
        <begin position="293"/>
        <end position="325"/>
    </location>
</feature>
<keyword evidence="4" id="KW-0732">Signal</keyword>
<feature type="repeat" description="ANK" evidence="3">
    <location>
        <begin position="412"/>
        <end position="444"/>
    </location>
</feature>
<evidence type="ECO:0000313" key="5">
    <source>
        <dbReference type="EMBL" id="SFM75493.1"/>
    </source>
</evidence>
<dbReference type="RefSeq" id="WP_024980198.1">
    <property type="nucleotide sequence ID" value="NZ_CBCRUM010000008.1"/>
</dbReference>
<accession>A0A1I4TFT6</accession>